<protein>
    <submittedName>
        <fullName evidence="2">RcnB family protein</fullName>
    </submittedName>
</protein>
<dbReference type="Gene3D" id="3.10.450.160">
    <property type="entry name" value="inner membrane protein cigr"/>
    <property type="match status" value="1"/>
</dbReference>
<evidence type="ECO:0000256" key="1">
    <source>
        <dbReference type="SAM" id="SignalP"/>
    </source>
</evidence>
<proteinExistence type="predicted"/>
<keyword evidence="1" id="KW-0732">Signal</keyword>
<keyword evidence="3" id="KW-1185">Reference proteome</keyword>
<comment type="caution">
    <text evidence="2">The sequence shown here is derived from an EMBL/GenBank/DDBJ whole genome shotgun (WGS) entry which is preliminary data.</text>
</comment>
<sequence length="120" mass="13796">MKKFILAALAASVALSPMAASVASAQGRQQERHTTVVQQRNGNVVHRTAVRQQMPQYRNDWRKGQRFDQHQARNYRQIDYRQYRGLRAPPRGYRYVQSDRNVVLVSNGGIISQIFAGLIR</sequence>
<feature type="chain" id="PRO_5046081646" evidence="1">
    <location>
        <begin position="20"/>
        <end position="120"/>
    </location>
</feature>
<feature type="signal peptide" evidence="1">
    <location>
        <begin position="1"/>
        <end position="19"/>
    </location>
</feature>
<reference evidence="2 3" key="1">
    <citation type="submission" date="2024-05" db="EMBL/GenBank/DDBJ databases">
        <authorList>
            <person name="Liu Q."/>
            <person name="Xin Y.-H."/>
        </authorList>
    </citation>
    <scope>NUCLEOTIDE SEQUENCE [LARGE SCALE GENOMIC DNA]</scope>
    <source>
        <strain evidence="2 3">CGMCC 1.15349</strain>
    </source>
</reference>
<organism evidence="2 3">
    <name type="scientific">Sphingomonas qilianensis</name>
    <dbReference type="NCBI Taxonomy" id="1736690"/>
    <lineage>
        <taxon>Bacteria</taxon>
        <taxon>Pseudomonadati</taxon>
        <taxon>Pseudomonadota</taxon>
        <taxon>Alphaproteobacteria</taxon>
        <taxon>Sphingomonadales</taxon>
        <taxon>Sphingomonadaceae</taxon>
        <taxon>Sphingomonas</taxon>
    </lineage>
</organism>
<dbReference type="InterPro" id="IPR024572">
    <property type="entry name" value="RcnB"/>
</dbReference>
<dbReference type="Proteomes" id="UP001404104">
    <property type="component" value="Unassembled WGS sequence"/>
</dbReference>
<name>A0ABU9XQG4_9SPHN</name>
<gene>
    <name evidence="2" type="ORF">ABC969_06470</name>
</gene>
<dbReference type="Pfam" id="PF11776">
    <property type="entry name" value="RcnB"/>
    <property type="match status" value="1"/>
</dbReference>
<evidence type="ECO:0000313" key="2">
    <source>
        <dbReference type="EMBL" id="MEN2786066.1"/>
    </source>
</evidence>
<accession>A0ABU9XQG4</accession>
<dbReference type="RefSeq" id="WP_345863856.1">
    <property type="nucleotide sequence ID" value="NZ_JBDIMF010000002.1"/>
</dbReference>
<evidence type="ECO:0000313" key="3">
    <source>
        <dbReference type="Proteomes" id="UP001404104"/>
    </source>
</evidence>
<dbReference type="EMBL" id="JBDIMF010000002">
    <property type="protein sequence ID" value="MEN2786066.1"/>
    <property type="molecule type" value="Genomic_DNA"/>
</dbReference>